<protein>
    <recommendedName>
        <fullName evidence="3">Tetratricopeptide repeat protein</fullName>
    </recommendedName>
</protein>
<reference evidence="1 2" key="1">
    <citation type="submission" date="2023-01" db="EMBL/GenBank/DDBJ databases">
        <title>Analysis of 21 Apiospora genomes using comparative genomics revels a genus with tremendous synthesis potential of carbohydrate active enzymes and secondary metabolites.</title>
        <authorList>
            <person name="Sorensen T."/>
        </authorList>
    </citation>
    <scope>NUCLEOTIDE SEQUENCE [LARGE SCALE GENOMIC DNA]</scope>
    <source>
        <strain evidence="1 2">CBS 83171</strain>
    </source>
</reference>
<evidence type="ECO:0000313" key="1">
    <source>
        <dbReference type="EMBL" id="KAK8045869.1"/>
    </source>
</evidence>
<organism evidence="1 2">
    <name type="scientific">Apiospora saccharicola</name>
    <dbReference type="NCBI Taxonomy" id="335842"/>
    <lineage>
        <taxon>Eukaryota</taxon>
        <taxon>Fungi</taxon>
        <taxon>Dikarya</taxon>
        <taxon>Ascomycota</taxon>
        <taxon>Pezizomycotina</taxon>
        <taxon>Sordariomycetes</taxon>
        <taxon>Xylariomycetidae</taxon>
        <taxon>Amphisphaeriales</taxon>
        <taxon>Apiosporaceae</taxon>
        <taxon>Apiospora</taxon>
    </lineage>
</organism>
<dbReference type="Proteomes" id="UP001446871">
    <property type="component" value="Unassembled WGS sequence"/>
</dbReference>
<evidence type="ECO:0008006" key="3">
    <source>
        <dbReference type="Google" id="ProtNLM"/>
    </source>
</evidence>
<name>A0ABR1TGW5_9PEZI</name>
<dbReference type="InterPro" id="IPR011990">
    <property type="entry name" value="TPR-like_helical_dom_sf"/>
</dbReference>
<accession>A0ABR1TGW5</accession>
<evidence type="ECO:0000313" key="2">
    <source>
        <dbReference type="Proteomes" id="UP001446871"/>
    </source>
</evidence>
<keyword evidence="2" id="KW-1185">Reference proteome</keyword>
<comment type="caution">
    <text evidence="1">The sequence shown here is derived from an EMBL/GenBank/DDBJ whole genome shotgun (WGS) entry which is preliminary data.</text>
</comment>
<proteinExistence type="predicted"/>
<dbReference type="EMBL" id="JAQQWM010000009">
    <property type="protein sequence ID" value="KAK8045869.1"/>
    <property type="molecule type" value="Genomic_DNA"/>
</dbReference>
<sequence>MRLGKYQHAEELLEEIATVETSIDMYRDDAERVFRSRSLLALAKARLGHFRSAEVDVEDTRTWFLGWLETPRTDAAKATEPIIRTATEDHWSAMLDFRSASINELSGRRAMALIESDRTSKILNSALGEFHPDSLESSALTALLMAHNSQITSAESLCSRTVKTLERSPGEEHPITMSGVRVSIEIDLRQALDIETTLIASDRLCKQYDAILRSEHLDTLESKPLFRRASVAAGNYRDVVNSLSRVVDVAEATFSNLNT</sequence>
<dbReference type="Gene3D" id="1.25.40.10">
    <property type="entry name" value="Tetratricopeptide repeat domain"/>
    <property type="match status" value="1"/>
</dbReference>
<gene>
    <name evidence="1" type="ORF">PG996_013933</name>
</gene>